<accession>A0ABS8TLA6</accession>
<organism evidence="1 2">
    <name type="scientific">Datura stramonium</name>
    <name type="common">Jimsonweed</name>
    <name type="synonym">Common thornapple</name>
    <dbReference type="NCBI Taxonomy" id="4076"/>
    <lineage>
        <taxon>Eukaryota</taxon>
        <taxon>Viridiplantae</taxon>
        <taxon>Streptophyta</taxon>
        <taxon>Embryophyta</taxon>
        <taxon>Tracheophyta</taxon>
        <taxon>Spermatophyta</taxon>
        <taxon>Magnoliopsida</taxon>
        <taxon>eudicotyledons</taxon>
        <taxon>Gunneridae</taxon>
        <taxon>Pentapetalae</taxon>
        <taxon>asterids</taxon>
        <taxon>lamiids</taxon>
        <taxon>Solanales</taxon>
        <taxon>Solanaceae</taxon>
        <taxon>Solanoideae</taxon>
        <taxon>Datureae</taxon>
        <taxon>Datura</taxon>
    </lineage>
</organism>
<comment type="caution">
    <text evidence="1">The sequence shown here is derived from an EMBL/GenBank/DDBJ whole genome shotgun (WGS) entry which is preliminary data.</text>
</comment>
<evidence type="ECO:0000313" key="2">
    <source>
        <dbReference type="Proteomes" id="UP000823775"/>
    </source>
</evidence>
<proteinExistence type="predicted"/>
<keyword evidence="2" id="KW-1185">Reference proteome</keyword>
<protein>
    <submittedName>
        <fullName evidence="1">Uncharacterized protein</fullName>
    </submittedName>
</protein>
<gene>
    <name evidence="1" type="ORF">HAX54_013478</name>
</gene>
<sequence length="101" mass="11372">MESKPDDNNGDRRREICTELEDLRHHLSAIDALIHLGGSGEKLQQLMSLRGTWSYKETQFVGKIIFGDYFGYVKSDTLVRVEARALAANADKVSCLRIQSS</sequence>
<dbReference type="Proteomes" id="UP000823775">
    <property type="component" value="Unassembled WGS sequence"/>
</dbReference>
<name>A0ABS8TLA6_DATST</name>
<reference evidence="1 2" key="1">
    <citation type="journal article" date="2021" name="BMC Genomics">
        <title>Datura genome reveals duplications of psychoactive alkaloid biosynthetic genes and high mutation rate following tissue culture.</title>
        <authorList>
            <person name="Rajewski A."/>
            <person name="Carter-House D."/>
            <person name="Stajich J."/>
            <person name="Litt A."/>
        </authorList>
    </citation>
    <scope>NUCLEOTIDE SEQUENCE [LARGE SCALE GENOMIC DNA]</scope>
    <source>
        <strain evidence="1">AR-01</strain>
    </source>
</reference>
<evidence type="ECO:0000313" key="1">
    <source>
        <dbReference type="EMBL" id="MCD7472331.1"/>
    </source>
</evidence>
<dbReference type="EMBL" id="JACEIK010001813">
    <property type="protein sequence ID" value="MCD7472331.1"/>
    <property type="molecule type" value="Genomic_DNA"/>
</dbReference>